<gene>
    <name evidence="3" type="ORF">ILEXP_LOCUS3903</name>
</gene>
<evidence type="ECO:0000313" key="3">
    <source>
        <dbReference type="EMBL" id="CAK9136899.1"/>
    </source>
</evidence>
<dbReference type="EMBL" id="CAUOFW020000784">
    <property type="protein sequence ID" value="CAK9136899.1"/>
    <property type="molecule type" value="Genomic_DNA"/>
</dbReference>
<dbReference type="Pfam" id="PF13962">
    <property type="entry name" value="PGG"/>
    <property type="match status" value="1"/>
</dbReference>
<keyword evidence="4" id="KW-1185">Reference proteome</keyword>
<keyword evidence="1" id="KW-0812">Transmembrane</keyword>
<keyword evidence="1" id="KW-0472">Membrane</keyword>
<reference evidence="3 4" key="1">
    <citation type="submission" date="2024-02" db="EMBL/GenBank/DDBJ databases">
        <authorList>
            <person name="Vignale AGUSTIN F."/>
            <person name="Sosa J E."/>
            <person name="Modenutti C."/>
        </authorList>
    </citation>
    <scope>NUCLEOTIDE SEQUENCE [LARGE SCALE GENOMIC DNA]</scope>
</reference>
<dbReference type="SUPFAM" id="SSF48403">
    <property type="entry name" value="Ankyrin repeat"/>
    <property type="match status" value="1"/>
</dbReference>
<dbReference type="PANTHER" id="PTHR24177">
    <property type="entry name" value="CASKIN"/>
    <property type="match status" value="1"/>
</dbReference>
<feature type="non-terminal residue" evidence="3">
    <location>
        <position position="1"/>
    </location>
</feature>
<dbReference type="Proteomes" id="UP001642360">
    <property type="component" value="Unassembled WGS sequence"/>
</dbReference>
<dbReference type="AlphaFoldDB" id="A0ABC8R1U1"/>
<protein>
    <recommendedName>
        <fullName evidence="2">PGG domain-containing protein</fullName>
    </recommendedName>
</protein>
<dbReference type="InterPro" id="IPR026961">
    <property type="entry name" value="PGG_dom"/>
</dbReference>
<keyword evidence="1" id="KW-1133">Transmembrane helix</keyword>
<evidence type="ECO:0000256" key="1">
    <source>
        <dbReference type="SAM" id="Phobius"/>
    </source>
</evidence>
<evidence type="ECO:0000313" key="4">
    <source>
        <dbReference type="Proteomes" id="UP001642360"/>
    </source>
</evidence>
<dbReference type="Gene3D" id="1.25.40.20">
    <property type="entry name" value="Ankyrin repeat-containing domain"/>
    <property type="match status" value="1"/>
</dbReference>
<feature type="domain" description="PGG" evidence="2">
    <location>
        <begin position="201"/>
        <end position="318"/>
    </location>
</feature>
<feature type="transmembrane region" description="Helical" evidence="1">
    <location>
        <begin position="210"/>
        <end position="231"/>
    </location>
</feature>
<organism evidence="3 4">
    <name type="scientific">Ilex paraguariensis</name>
    <name type="common">yerba mate</name>
    <dbReference type="NCBI Taxonomy" id="185542"/>
    <lineage>
        <taxon>Eukaryota</taxon>
        <taxon>Viridiplantae</taxon>
        <taxon>Streptophyta</taxon>
        <taxon>Embryophyta</taxon>
        <taxon>Tracheophyta</taxon>
        <taxon>Spermatophyta</taxon>
        <taxon>Magnoliopsida</taxon>
        <taxon>eudicotyledons</taxon>
        <taxon>Gunneridae</taxon>
        <taxon>Pentapetalae</taxon>
        <taxon>asterids</taxon>
        <taxon>campanulids</taxon>
        <taxon>Aquifoliales</taxon>
        <taxon>Aquifoliaceae</taxon>
        <taxon>Ilex</taxon>
    </lineage>
</organism>
<feature type="transmembrane region" description="Helical" evidence="1">
    <location>
        <begin position="295"/>
        <end position="320"/>
    </location>
</feature>
<name>A0ABC8R1U1_9AQUA</name>
<dbReference type="InterPro" id="IPR036770">
    <property type="entry name" value="Ankyrin_rpt-contain_sf"/>
</dbReference>
<comment type="caution">
    <text evidence="3">The sequence shown here is derived from an EMBL/GenBank/DDBJ whole genome shotgun (WGS) entry which is preliminary data.</text>
</comment>
<dbReference type="PANTHER" id="PTHR24177:SF292">
    <property type="entry name" value="ANKYRIN REPEAT FAMILY PROTEIN-RELATED"/>
    <property type="match status" value="1"/>
</dbReference>
<feature type="transmembrane region" description="Helical" evidence="1">
    <location>
        <begin position="326"/>
        <end position="345"/>
    </location>
</feature>
<feature type="transmembrane region" description="Helical" evidence="1">
    <location>
        <begin position="251"/>
        <end position="274"/>
    </location>
</feature>
<evidence type="ECO:0000259" key="2">
    <source>
        <dbReference type="Pfam" id="PF13962"/>
    </source>
</evidence>
<sequence length="372" mass="41787">TKKFEEILWKIAETLVIEIKHIQYQKMMHHHAILLVKYLCEETIKLDHVLASSILKKPLHIAAANGAHEVVEEILYSFPSAAYFLNKQKQLFLHIAIANRRERVFNLIYQFEDLGHQFLRVIDMSRNNGLHLAGYLERSSEFNIKTSAVGAALQMQREIQWFKEVEKCSLPQDKERKNDQGKTPMELFSETHEKLIKEGGKWMKDTSTSCTIVAALIVTIVFAATITVPGGNNEGSNNSDNGFPVFSKEKAFIIFAIADAIALVLSSSSVLVFLSILTSRYEADDFLKVLPIRVLVGLVTLFLSIIFMVVAFGATTFLVFGHKKAWILIPVATSACLPVSLFASLQFPLLFDMLKSTCGPGIFGKQGDRKLY</sequence>
<proteinExistence type="predicted"/>
<accession>A0ABC8R1U1</accession>